<dbReference type="Proteomes" id="UP000515292">
    <property type="component" value="Chromosome"/>
</dbReference>
<evidence type="ECO:0000313" key="2">
    <source>
        <dbReference type="Proteomes" id="UP000515292"/>
    </source>
</evidence>
<evidence type="ECO:0008006" key="3">
    <source>
        <dbReference type="Google" id="ProtNLM"/>
    </source>
</evidence>
<protein>
    <recommendedName>
        <fullName evidence="3">Bacteriocin</fullName>
    </recommendedName>
</protein>
<dbReference type="RefSeq" id="WP_182294954.1">
    <property type="nucleotide sequence ID" value="NZ_CP059851.1"/>
</dbReference>
<dbReference type="EMBL" id="CP059851">
    <property type="protein sequence ID" value="QMW22109.1"/>
    <property type="molecule type" value="Genomic_DNA"/>
</dbReference>
<evidence type="ECO:0000313" key="1">
    <source>
        <dbReference type="EMBL" id="QMW22109.1"/>
    </source>
</evidence>
<keyword evidence="2" id="KW-1185">Reference proteome</keyword>
<sequence length="84" mass="8538">MRELSLVELELIVGGYGGGGGDGTYSYGQTTLYEDAVGDYGGVVAQSDAQALEGQATSMAIDWRVEGTVSNGGWSVKASVGGKS</sequence>
<dbReference type="AlphaFoldDB" id="A0A7G5IFG7"/>
<name>A0A7G5IFG7_9SPHN</name>
<dbReference type="KEGG" id="sand:H3309_12120"/>
<reference evidence="1 2" key="1">
    <citation type="submission" date="2020-07" db="EMBL/GenBank/DDBJ databases">
        <title>Complete genome sequence for Sandaracinobacter sp. M6.</title>
        <authorList>
            <person name="Tang Y."/>
            <person name="Liu Q."/>
            <person name="Guo Z."/>
            <person name="Lei P."/>
            <person name="Huang B."/>
        </authorList>
    </citation>
    <scope>NUCLEOTIDE SEQUENCE [LARGE SCALE GENOMIC DNA]</scope>
    <source>
        <strain evidence="1 2">M6</strain>
    </source>
</reference>
<proteinExistence type="predicted"/>
<gene>
    <name evidence="1" type="ORF">H3309_12120</name>
</gene>
<accession>A0A7G5IFG7</accession>
<organism evidence="1 2">
    <name type="scientific">Sandaracinobacteroides saxicola</name>
    <dbReference type="NCBI Taxonomy" id="2759707"/>
    <lineage>
        <taxon>Bacteria</taxon>
        <taxon>Pseudomonadati</taxon>
        <taxon>Pseudomonadota</taxon>
        <taxon>Alphaproteobacteria</taxon>
        <taxon>Sphingomonadales</taxon>
        <taxon>Sphingosinicellaceae</taxon>
        <taxon>Sandaracinobacteroides</taxon>
    </lineage>
</organism>